<name>A0A949PRM7_9HYPH</name>
<organism evidence="1 2">
    <name type="scientific">Falsochrobactrum tianjinense</name>
    <dbReference type="NCBI Taxonomy" id="2706015"/>
    <lineage>
        <taxon>Bacteria</taxon>
        <taxon>Pseudomonadati</taxon>
        <taxon>Pseudomonadota</taxon>
        <taxon>Alphaproteobacteria</taxon>
        <taxon>Hyphomicrobiales</taxon>
        <taxon>Brucellaceae</taxon>
        <taxon>Falsochrobactrum</taxon>
    </lineage>
</organism>
<dbReference type="Proteomes" id="UP000752297">
    <property type="component" value="Unassembled WGS sequence"/>
</dbReference>
<evidence type="ECO:0000313" key="2">
    <source>
        <dbReference type="Proteomes" id="UP000752297"/>
    </source>
</evidence>
<evidence type="ECO:0000313" key="1">
    <source>
        <dbReference type="EMBL" id="MBV2143630.1"/>
    </source>
</evidence>
<sequence length="186" mass="20669">MKQLKHLGWIVLSILFLVASSLISAEVAILDLRKESEWQLKEVDTAGAELDRVTVQVERTRAVATPQRADRALVHVRLSLQGAEDARQAWVDCRLTLHDDQNRKWLPMETENTDGAIKAVAADRMNNGRCNPVPYDAPRDGSAILSDQVFLVPVDTLGQLTLHVSGYGTRPRALAIRIEPDLTVLN</sequence>
<protein>
    <submittedName>
        <fullName evidence="1">Uncharacterized protein</fullName>
    </submittedName>
</protein>
<gene>
    <name evidence="1" type="ORF">KUG47_08975</name>
</gene>
<proteinExistence type="predicted"/>
<dbReference type="RefSeq" id="WP_217677623.1">
    <property type="nucleotide sequence ID" value="NZ_JAHRVA010000003.1"/>
</dbReference>
<comment type="caution">
    <text evidence="1">The sequence shown here is derived from an EMBL/GenBank/DDBJ whole genome shotgun (WGS) entry which is preliminary data.</text>
</comment>
<reference evidence="1 2" key="1">
    <citation type="submission" date="2021-06" db="EMBL/GenBank/DDBJ databases">
        <title>Falsochrobactrum tianjin sp.nov., a new petroleum-degrading bacteria isolated from oily soils.</title>
        <authorList>
            <person name="Chen G."/>
            <person name="Chen H."/>
            <person name="Tian J."/>
            <person name="Qing J."/>
            <person name="Zhong L."/>
            <person name="Ma W."/>
            <person name="Song Y."/>
            <person name="Cui X."/>
            <person name="Yan B."/>
        </authorList>
    </citation>
    <scope>NUCLEOTIDE SEQUENCE [LARGE SCALE GENOMIC DNA]</scope>
    <source>
        <strain evidence="1 2">TDYN1</strain>
    </source>
</reference>
<dbReference type="AlphaFoldDB" id="A0A949PRM7"/>
<keyword evidence="2" id="KW-1185">Reference proteome</keyword>
<dbReference type="EMBL" id="JAHRVA010000003">
    <property type="protein sequence ID" value="MBV2143630.1"/>
    <property type="molecule type" value="Genomic_DNA"/>
</dbReference>
<accession>A0A949PRM7</accession>